<comment type="caution">
    <text evidence="2">The sequence shown here is derived from an EMBL/GenBank/DDBJ whole genome shotgun (WGS) entry which is preliminary data.</text>
</comment>
<protein>
    <submittedName>
        <fullName evidence="2">Uncharacterized protein</fullName>
    </submittedName>
</protein>
<dbReference type="AlphaFoldDB" id="Q092F3"/>
<feature type="region of interest" description="Disordered" evidence="1">
    <location>
        <begin position="351"/>
        <end position="374"/>
    </location>
</feature>
<dbReference type="Proteomes" id="UP000032702">
    <property type="component" value="Unassembled WGS sequence"/>
</dbReference>
<reference evidence="2 3" key="1">
    <citation type="submission" date="2006-04" db="EMBL/GenBank/DDBJ databases">
        <authorList>
            <person name="Nierman W.C."/>
        </authorList>
    </citation>
    <scope>NUCLEOTIDE SEQUENCE [LARGE SCALE GENOMIC DNA]</scope>
    <source>
        <strain evidence="2 3">DW4/3-1</strain>
    </source>
</reference>
<gene>
    <name evidence="2" type="ORF">STIAU_3593</name>
</gene>
<feature type="compositionally biased region" description="Low complexity" evidence="1">
    <location>
        <begin position="356"/>
        <end position="365"/>
    </location>
</feature>
<proteinExistence type="predicted"/>
<accession>Q092F3</accession>
<sequence>MPLGVRGGEAEAQAAGAFGNGGRTDGLHQQAPLPAVPGGVQRARRLAEDDGKNGTAGLGGKPQGPETRREAADVAPEPLPQGLIPLHHVHGGLGGGTEGGGQRGGEDEGAGPVEEQLRHGARGGHVGSHASERLAQGPHAQVHLLAQAQFLAQPGPTGPQHTGGVGLVHHQRGPPLPAEGHQLGQRGMVAIHGKDRVGDDELAARGRLLQRPGQGLDLRVGVNDDAGAGQPAAIHKGGMVEGVGEDGIPGAHQGREDARVGGEAGVEEEDGLGTLKGGQPGLQAPMGHGIPHHQTAGAGAHTVLLEGGGGGGAQRGRSGQAQVIVGREVDEHFSAHAHQRALGGLQRLQGAAQPSRRQGLQVLLGPGRGRPRPCRQGIRLRREAHSRDTSGARGWMPAFSSKAMSRVYSGLPVVSSFSPKKSELAPASMHRSCASSFICMRPADSRTMARGMSRRAVAMVRTISTVSTRFCPANGVPSTATSALMGTDSGWTSWLARVRSSLQRSSRDSPRPMMPPEHTEMPARRTRSRVLSRSS</sequence>
<name>Q092F3_STIAD</name>
<organism evidence="2 3">
    <name type="scientific">Stigmatella aurantiaca (strain DW4/3-1)</name>
    <dbReference type="NCBI Taxonomy" id="378806"/>
    <lineage>
        <taxon>Bacteria</taxon>
        <taxon>Pseudomonadati</taxon>
        <taxon>Myxococcota</taxon>
        <taxon>Myxococcia</taxon>
        <taxon>Myxococcales</taxon>
        <taxon>Cystobacterineae</taxon>
        <taxon>Archangiaceae</taxon>
        <taxon>Stigmatella</taxon>
    </lineage>
</organism>
<evidence type="ECO:0000256" key="1">
    <source>
        <dbReference type="SAM" id="MobiDB-lite"/>
    </source>
</evidence>
<feature type="region of interest" description="Disordered" evidence="1">
    <location>
        <begin position="1"/>
        <end position="112"/>
    </location>
</feature>
<dbReference type="EMBL" id="AAMD01000051">
    <property type="protein sequence ID" value="EAU66596.1"/>
    <property type="molecule type" value="Genomic_DNA"/>
</dbReference>
<feature type="compositionally biased region" description="Gly residues" evidence="1">
    <location>
        <begin position="91"/>
        <end position="103"/>
    </location>
</feature>
<evidence type="ECO:0000313" key="3">
    <source>
        <dbReference type="Proteomes" id="UP000032702"/>
    </source>
</evidence>
<feature type="region of interest" description="Disordered" evidence="1">
    <location>
        <begin position="501"/>
        <end position="535"/>
    </location>
</feature>
<feature type="compositionally biased region" description="Basic residues" evidence="1">
    <location>
        <begin position="524"/>
        <end position="535"/>
    </location>
</feature>
<evidence type="ECO:0000313" key="2">
    <source>
        <dbReference type="EMBL" id="EAU66596.1"/>
    </source>
</evidence>